<dbReference type="PANTHER" id="PTHR43103:SF3">
    <property type="entry name" value="ADP-L-GLYCERO-D-MANNO-HEPTOSE-6-EPIMERASE"/>
    <property type="match status" value="1"/>
</dbReference>
<comment type="subunit">
    <text evidence="4">Homopentamer.</text>
</comment>
<feature type="active site" description="Proton acceptor" evidence="4">
    <location>
        <position position="143"/>
    </location>
</feature>
<evidence type="ECO:0000256" key="1">
    <source>
        <dbReference type="ARBA" id="ARBA00022857"/>
    </source>
</evidence>
<comment type="cofactor">
    <cofactor evidence="4">
        <name>NADP(+)</name>
        <dbReference type="ChEBI" id="CHEBI:58349"/>
    </cofactor>
    <text evidence="4">Binds 1 NADP(+) per subunit.</text>
</comment>
<dbReference type="RefSeq" id="WP_156593285.1">
    <property type="nucleotide sequence ID" value="NZ_WPHR01000038.1"/>
</dbReference>
<dbReference type="EMBL" id="WPHU01000025">
    <property type="protein sequence ID" value="MVA59552.1"/>
    <property type="molecule type" value="Genomic_DNA"/>
</dbReference>
<dbReference type="Proteomes" id="UP000477951">
    <property type="component" value="Unassembled WGS sequence"/>
</dbReference>
<dbReference type="InterPro" id="IPR001509">
    <property type="entry name" value="Epimerase_deHydtase"/>
</dbReference>
<dbReference type="InterPro" id="IPR011912">
    <property type="entry name" value="Heptose_epim"/>
</dbReference>
<comment type="caution">
    <text evidence="4">Lacks conserved residue(s) required for the propagation of feature annotation.</text>
</comment>
<name>A0A6L6VJ43_AGRVI</name>
<reference evidence="8 9" key="1">
    <citation type="submission" date="2019-12" db="EMBL/GenBank/DDBJ databases">
        <title>Whole-genome sequencing of Allorhizobium vitis.</title>
        <authorList>
            <person name="Gan H.M."/>
            <person name="Szegedi E."/>
            <person name="Burr T."/>
            <person name="Savka M.A."/>
        </authorList>
    </citation>
    <scope>NUCLEOTIDE SEQUENCE [LARGE SCALE GENOMIC DNA]</scope>
    <source>
        <strain evidence="7 8">CG415</strain>
        <strain evidence="6 9">CG516</strain>
    </source>
</reference>
<sequence length="329" mass="36697">MYVVTGGAGFIGSNIAAALDQRGDDIVIIDHFGSDDFKWRNIAKRRIKSIVNPKEGSAFIERNAQLISGIFHMGAISATTETDIDLIVENNINFSQELWNICSEHQIPFVYASSAATYGDGSLGFVDNEEDAYLSSLRPLNAYGWSKNLFDRMVQGAIARKEKVPPVWAGLKFFNVYGPNEYHKGPQRSVAVQLYEQIVREGSAKLFRSDHPDYADGGQLRDFVWVGDCVDVALWLMSGQSKSSGIYNVGSGSARSFREKAEIIFSTLGKPIHIDYVDLPPKLKGKYQYFTEASLEKLRAAGYEKPLTTLEVGMKRYVENFLGQPDVFM</sequence>
<dbReference type="SUPFAM" id="SSF51735">
    <property type="entry name" value="NAD(P)-binding Rossmann-fold domains"/>
    <property type="match status" value="1"/>
</dbReference>
<feature type="binding site" evidence="4">
    <location>
        <position position="176"/>
    </location>
    <ligand>
        <name>NADP(+)</name>
        <dbReference type="ChEBI" id="CHEBI:58349"/>
    </ligand>
</feature>
<feature type="binding site" evidence="4">
    <location>
        <position position="175"/>
    </location>
    <ligand>
        <name>substrate</name>
    </ligand>
</feature>
<evidence type="ECO:0000313" key="7">
    <source>
        <dbReference type="EMBL" id="MVA59552.1"/>
    </source>
</evidence>
<dbReference type="PANTHER" id="PTHR43103">
    <property type="entry name" value="NUCLEOSIDE-DIPHOSPHATE-SUGAR EPIMERASE"/>
    <property type="match status" value="1"/>
</dbReference>
<comment type="pathway">
    <text evidence="4">Nucleotide-sugar biosynthesis; ADP-L-glycero-beta-D-manno-heptose biosynthesis; ADP-L-glycero-beta-D-manno-heptose from D-glycero-beta-D-manno-heptose 7-phosphate: step 4/4.</text>
</comment>
<dbReference type="InterPro" id="IPR036291">
    <property type="entry name" value="NAD(P)-bd_dom_sf"/>
</dbReference>
<comment type="function">
    <text evidence="4">Catalyzes the interconversion between ADP-D-glycero-beta-D-manno-heptose and ADP-L-glycero-beta-D-manno-heptose via an epimerization at carbon 6 of the heptose.</text>
</comment>
<keyword evidence="1 4" id="KW-0521">NADP</keyword>
<evidence type="ECO:0000256" key="3">
    <source>
        <dbReference type="ARBA" id="ARBA00023277"/>
    </source>
</evidence>
<dbReference type="HAMAP" id="MF_01601">
    <property type="entry name" value="Heptose_epimerase"/>
    <property type="match status" value="1"/>
</dbReference>
<feature type="binding site" evidence="4">
    <location>
        <begin position="30"/>
        <end position="31"/>
    </location>
    <ligand>
        <name>NADP(+)</name>
        <dbReference type="ChEBI" id="CHEBI:58349"/>
    </ligand>
</feature>
<feature type="domain" description="NAD-dependent epimerase/dehydratase" evidence="5">
    <location>
        <begin position="3"/>
        <end position="250"/>
    </location>
</feature>
<dbReference type="Proteomes" id="UP000440716">
    <property type="component" value="Unassembled WGS sequence"/>
</dbReference>
<dbReference type="UniPathway" id="UPA00356">
    <property type="reaction ID" value="UER00440"/>
</dbReference>
<feature type="binding site" evidence="4">
    <location>
        <position position="90"/>
    </location>
    <ligand>
        <name>NADP(+)</name>
        <dbReference type="ChEBI" id="CHEBI:58349"/>
    </ligand>
</feature>
<proteinExistence type="inferred from homology"/>
<dbReference type="GO" id="GO:0097171">
    <property type="term" value="P:ADP-L-glycero-beta-D-manno-heptose biosynthetic process"/>
    <property type="evidence" value="ECO:0007669"/>
    <property type="project" value="UniProtKB-UniPathway"/>
</dbReference>
<keyword evidence="3 4" id="KW-0119">Carbohydrate metabolism</keyword>
<feature type="binding site" evidence="4">
    <location>
        <position position="221"/>
    </location>
    <ligand>
        <name>substrate</name>
    </ligand>
</feature>
<evidence type="ECO:0000256" key="4">
    <source>
        <dbReference type="HAMAP-Rule" id="MF_01601"/>
    </source>
</evidence>
<feature type="binding site" evidence="4">
    <location>
        <position position="193"/>
    </location>
    <ligand>
        <name>substrate</name>
    </ligand>
</feature>
<evidence type="ECO:0000313" key="8">
    <source>
        <dbReference type="Proteomes" id="UP000440716"/>
    </source>
</evidence>
<keyword evidence="2 4" id="KW-0413">Isomerase</keyword>
<feature type="binding site" evidence="4">
    <location>
        <begin position="207"/>
        <end position="210"/>
    </location>
    <ligand>
        <name>substrate</name>
    </ligand>
</feature>
<feature type="binding site" evidence="4">
    <location>
        <position position="186"/>
    </location>
    <ligand>
        <name>substrate</name>
    </ligand>
</feature>
<comment type="caution">
    <text evidence="6">The sequence shown here is derived from an EMBL/GenBank/DDBJ whole genome shotgun (WGS) entry which is preliminary data.</text>
</comment>
<dbReference type="NCBIfam" id="TIGR02197">
    <property type="entry name" value="heptose_epim"/>
    <property type="match status" value="1"/>
</dbReference>
<dbReference type="Pfam" id="PF01370">
    <property type="entry name" value="Epimerase"/>
    <property type="match status" value="1"/>
</dbReference>
<feature type="binding site" evidence="4">
    <location>
        <position position="184"/>
    </location>
    <ligand>
        <name>NADP(+)</name>
        <dbReference type="ChEBI" id="CHEBI:58349"/>
    </ligand>
</feature>
<dbReference type="Gene3D" id="3.90.25.10">
    <property type="entry name" value="UDP-galactose 4-epimerase, domain 1"/>
    <property type="match status" value="1"/>
</dbReference>
<feature type="binding site" evidence="4">
    <location>
        <begin position="10"/>
        <end position="11"/>
    </location>
    <ligand>
        <name>NADP(+)</name>
        <dbReference type="ChEBI" id="CHEBI:58349"/>
    </ligand>
</feature>
<dbReference type="Gene3D" id="3.40.50.720">
    <property type="entry name" value="NAD(P)-binding Rossmann-like Domain"/>
    <property type="match status" value="1"/>
</dbReference>
<feature type="active site" description="Proton acceptor" evidence="4">
    <location>
        <position position="184"/>
    </location>
</feature>
<evidence type="ECO:0000313" key="6">
    <source>
        <dbReference type="EMBL" id="MUZ75863.1"/>
    </source>
</evidence>
<dbReference type="GO" id="GO:0008712">
    <property type="term" value="F:ADP-glyceromanno-heptose 6-epimerase activity"/>
    <property type="evidence" value="ECO:0007669"/>
    <property type="project" value="UniProtKB-UniRule"/>
</dbReference>
<evidence type="ECO:0000259" key="5">
    <source>
        <dbReference type="Pfam" id="PF01370"/>
    </source>
</evidence>
<evidence type="ECO:0000313" key="9">
    <source>
        <dbReference type="Proteomes" id="UP000477951"/>
    </source>
</evidence>
<feature type="binding site" evidence="4">
    <location>
        <position position="287"/>
    </location>
    <ligand>
        <name>substrate</name>
    </ligand>
</feature>
<feature type="binding site" evidence="4">
    <location>
        <position position="147"/>
    </location>
    <ligand>
        <name>NADP(+)</name>
        <dbReference type="ChEBI" id="CHEBI:58349"/>
    </ligand>
</feature>
<feature type="binding site" evidence="4">
    <location>
        <begin position="73"/>
        <end position="77"/>
    </location>
    <ligand>
        <name>NADP(+)</name>
        <dbReference type="ChEBI" id="CHEBI:58349"/>
    </ligand>
</feature>
<dbReference type="EMBL" id="WPHR01000038">
    <property type="protein sequence ID" value="MUZ75863.1"/>
    <property type="molecule type" value="Genomic_DNA"/>
</dbReference>
<feature type="binding site" evidence="4">
    <location>
        <position position="38"/>
    </location>
    <ligand>
        <name>NADP(+)</name>
        <dbReference type="ChEBI" id="CHEBI:58349"/>
    </ligand>
</feature>
<comment type="catalytic activity">
    <reaction evidence="4">
        <text>ADP-D-glycero-beta-D-manno-heptose = ADP-L-glycero-beta-D-manno-heptose</text>
        <dbReference type="Rhea" id="RHEA:17577"/>
        <dbReference type="ChEBI" id="CHEBI:59967"/>
        <dbReference type="ChEBI" id="CHEBI:61506"/>
        <dbReference type="EC" id="5.1.3.20"/>
    </reaction>
</comment>
<accession>A0A6L6VJ43</accession>
<dbReference type="EC" id="5.1.3.20" evidence="4"/>
<organism evidence="6 9">
    <name type="scientific">Agrobacterium vitis</name>
    <name type="common">Rhizobium vitis</name>
    <dbReference type="NCBI Taxonomy" id="373"/>
    <lineage>
        <taxon>Bacteria</taxon>
        <taxon>Pseudomonadati</taxon>
        <taxon>Pseudomonadota</taxon>
        <taxon>Alphaproteobacteria</taxon>
        <taxon>Hyphomicrobiales</taxon>
        <taxon>Rhizobiaceae</taxon>
        <taxon>Rhizobium/Agrobacterium group</taxon>
        <taxon>Agrobacterium</taxon>
    </lineage>
</organism>
<dbReference type="GO" id="GO:0050661">
    <property type="term" value="F:NADP binding"/>
    <property type="evidence" value="ECO:0007669"/>
    <property type="project" value="InterPro"/>
</dbReference>
<evidence type="ECO:0000256" key="2">
    <source>
        <dbReference type="ARBA" id="ARBA00023235"/>
    </source>
</evidence>
<comment type="similarity">
    <text evidence="4">Belongs to the NAD(P)-dependent epimerase/dehydratase family. HldD subfamily.</text>
</comment>
<dbReference type="AlphaFoldDB" id="A0A6L6VJ43"/>
<gene>
    <name evidence="6" type="primary">rfaD</name>
    <name evidence="4" type="synonym">hldD</name>
    <name evidence="7" type="ORF">GOZ88_26035</name>
    <name evidence="6" type="ORF">GOZ90_24690</name>
</gene>
<comment type="domain">
    <text evidence="4">Contains a large N-terminal NADP-binding domain, and a smaller C-terminal substrate-binding domain.</text>
</comment>
<protein>
    <recommendedName>
        <fullName evidence="4">ADP-L-glycero-D-manno-heptose-6-epimerase</fullName>
        <ecNumber evidence="4">5.1.3.20</ecNumber>
    </recommendedName>
    <alternativeName>
        <fullName evidence="4">ADP-L-glycero-beta-D-manno-heptose-6-epimerase</fullName>
        <shortName evidence="4">ADP-glyceromanno-heptose 6-epimerase</shortName>
        <shortName evidence="4">ADP-hep 6-epimerase</shortName>
        <shortName evidence="4">AGME</shortName>
    </alternativeName>
</protein>
<dbReference type="GO" id="GO:0005975">
    <property type="term" value="P:carbohydrate metabolic process"/>
    <property type="evidence" value="ECO:0007669"/>
    <property type="project" value="UniProtKB-UniRule"/>
</dbReference>